<feature type="region of interest" description="Disordered" evidence="1">
    <location>
        <begin position="64"/>
        <end position="92"/>
    </location>
</feature>
<keyword evidence="4" id="KW-1185">Reference proteome</keyword>
<dbReference type="EMBL" id="KE525299">
    <property type="protein sequence ID" value="KFB45148.1"/>
    <property type="molecule type" value="Genomic_DNA"/>
</dbReference>
<proteinExistence type="predicted"/>
<reference evidence="2 4" key="1">
    <citation type="journal article" date="2014" name="BMC Genomics">
        <title>Genome sequence of Anopheles sinensis provides insight into genetics basis of mosquito competence for malaria parasites.</title>
        <authorList>
            <person name="Zhou D."/>
            <person name="Zhang D."/>
            <person name="Ding G."/>
            <person name="Shi L."/>
            <person name="Hou Q."/>
            <person name="Ye Y."/>
            <person name="Xu Y."/>
            <person name="Zhou H."/>
            <person name="Xiong C."/>
            <person name="Li S."/>
            <person name="Yu J."/>
            <person name="Hong S."/>
            <person name="Yu X."/>
            <person name="Zou P."/>
            <person name="Chen C."/>
            <person name="Chang X."/>
            <person name="Wang W."/>
            <person name="Lv Y."/>
            <person name="Sun Y."/>
            <person name="Ma L."/>
            <person name="Shen B."/>
            <person name="Zhu C."/>
        </authorList>
    </citation>
    <scope>NUCLEOTIDE SEQUENCE [LARGE SCALE GENOMIC DNA]</scope>
</reference>
<dbReference type="Proteomes" id="UP000030765">
    <property type="component" value="Unassembled WGS sequence"/>
</dbReference>
<dbReference type="EnsemblMetazoa" id="ASIC013103-RA">
    <property type="protein sequence ID" value="ASIC013103-PA"/>
    <property type="gene ID" value="ASIC013103"/>
</dbReference>
<accession>A0A084W4K4</accession>
<evidence type="ECO:0000313" key="4">
    <source>
        <dbReference type="Proteomes" id="UP000030765"/>
    </source>
</evidence>
<sequence length="92" mass="10604">MKDHLRYPHQRVGVTPDTCSGSGTHRCRHVARPTFPGEKLYQGFMKCEYTCRGAFRMAEDTRELHGDGKNEQQFSYASMEHNPAGKHYTVDR</sequence>
<evidence type="ECO:0000256" key="1">
    <source>
        <dbReference type="SAM" id="MobiDB-lite"/>
    </source>
</evidence>
<evidence type="ECO:0000313" key="2">
    <source>
        <dbReference type="EMBL" id="KFB45148.1"/>
    </source>
</evidence>
<dbReference type="VEuPathDB" id="VectorBase:ASIC013103"/>
<dbReference type="AlphaFoldDB" id="A0A084W4K4"/>
<name>A0A084W4K4_ANOSI</name>
<gene>
    <name evidence="2" type="ORF">ZHAS_00013103</name>
</gene>
<feature type="region of interest" description="Disordered" evidence="1">
    <location>
        <begin position="1"/>
        <end position="26"/>
    </location>
</feature>
<evidence type="ECO:0000313" key="3">
    <source>
        <dbReference type="EnsemblMetazoa" id="ASIC013103-PA"/>
    </source>
</evidence>
<dbReference type="EMBL" id="ATLV01020343">
    <property type="status" value="NOT_ANNOTATED_CDS"/>
    <property type="molecule type" value="Genomic_DNA"/>
</dbReference>
<organism evidence="2">
    <name type="scientific">Anopheles sinensis</name>
    <name type="common">Mosquito</name>
    <dbReference type="NCBI Taxonomy" id="74873"/>
    <lineage>
        <taxon>Eukaryota</taxon>
        <taxon>Metazoa</taxon>
        <taxon>Ecdysozoa</taxon>
        <taxon>Arthropoda</taxon>
        <taxon>Hexapoda</taxon>
        <taxon>Insecta</taxon>
        <taxon>Pterygota</taxon>
        <taxon>Neoptera</taxon>
        <taxon>Endopterygota</taxon>
        <taxon>Diptera</taxon>
        <taxon>Nematocera</taxon>
        <taxon>Culicoidea</taxon>
        <taxon>Culicidae</taxon>
        <taxon>Anophelinae</taxon>
        <taxon>Anopheles</taxon>
    </lineage>
</organism>
<reference evidence="3" key="2">
    <citation type="submission" date="2020-05" db="UniProtKB">
        <authorList>
            <consortium name="EnsemblMetazoa"/>
        </authorList>
    </citation>
    <scope>IDENTIFICATION</scope>
</reference>
<protein>
    <submittedName>
        <fullName evidence="2 3">Chitin synthase, class</fullName>
    </submittedName>
</protein>